<feature type="transmembrane region" description="Helical" evidence="1">
    <location>
        <begin position="131"/>
        <end position="150"/>
    </location>
</feature>
<dbReference type="SUPFAM" id="SSF103481">
    <property type="entry name" value="Multidrug resistance efflux transporter EmrE"/>
    <property type="match status" value="2"/>
</dbReference>
<dbReference type="InterPro" id="IPR037185">
    <property type="entry name" value="EmrE-like"/>
</dbReference>
<reference evidence="3 4" key="1">
    <citation type="journal article" date="2015" name="Antonie Van Leeuwenhoek">
        <title>Bosea vaviloviae sp. nov., a new species of slow-growing rhizobia isolated from nodules of the relict species Vavilovia formosa (Stev.) Fed.</title>
        <authorList>
            <person name="Safronova V.I."/>
            <person name="Kuznetsova I.G."/>
            <person name="Sazanova A.L."/>
            <person name="Kimeklis A.K."/>
            <person name="Belimov A.A."/>
            <person name="Andronov E.E."/>
            <person name="Pinaev A.G."/>
            <person name="Chizhevskaya E.P."/>
            <person name="Pukhaev A.R."/>
            <person name="Popov K.P."/>
            <person name="Willems A."/>
            <person name="Tikhonovich I.A."/>
        </authorList>
    </citation>
    <scope>NUCLEOTIDE SEQUENCE [LARGE SCALE GENOMIC DNA]</scope>
    <source>
        <strain evidence="3 4">Vaf18</strain>
    </source>
</reference>
<gene>
    <name evidence="3" type="ORF">BHK69_28730</name>
</gene>
<dbReference type="PANTHER" id="PTHR22911">
    <property type="entry name" value="ACYL-MALONYL CONDENSING ENZYME-RELATED"/>
    <property type="match status" value="1"/>
</dbReference>
<dbReference type="KEGG" id="bvv:BHK69_28730"/>
<feature type="transmembrane region" description="Helical" evidence="1">
    <location>
        <begin position="45"/>
        <end position="64"/>
    </location>
</feature>
<feature type="transmembrane region" description="Helical" evidence="1">
    <location>
        <begin position="186"/>
        <end position="208"/>
    </location>
</feature>
<keyword evidence="4" id="KW-1185">Reference proteome</keyword>
<feature type="transmembrane region" description="Helical" evidence="1">
    <location>
        <begin position="12"/>
        <end position="33"/>
    </location>
</feature>
<protein>
    <recommendedName>
        <fullName evidence="2">EamA domain-containing protein</fullName>
    </recommendedName>
</protein>
<feature type="domain" description="EamA" evidence="2">
    <location>
        <begin position="13"/>
        <end position="145"/>
    </location>
</feature>
<keyword evidence="1" id="KW-1133">Transmembrane helix</keyword>
<dbReference type="STRING" id="1526658.BHK69_28730"/>
<evidence type="ECO:0000256" key="1">
    <source>
        <dbReference type="SAM" id="Phobius"/>
    </source>
</evidence>
<evidence type="ECO:0000313" key="4">
    <source>
        <dbReference type="Proteomes" id="UP000094969"/>
    </source>
</evidence>
<keyword evidence="1" id="KW-0472">Membrane</keyword>
<feature type="domain" description="EamA" evidence="2">
    <location>
        <begin position="155"/>
        <end position="286"/>
    </location>
</feature>
<keyword evidence="1" id="KW-0812">Transmembrane</keyword>
<dbReference type="Proteomes" id="UP000094969">
    <property type="component" value="Chromosome"/>
</dbReference>
<name>A0A1D7U948_9HYPH</name>
<feature type="transmembrane region" description="Helical" evidence="1">
    <location>
        <begin position="76"/>
        <end position="94"/>
    </location>
</feature>
<dbReference type="OrthoDB" id="8018687at2"/>
<sequence>MTADRDRAARQHGFLFALGSAAAYGTNIVSAQIAGQAGLSGPLLVFYRVFLMLALASLAALLWRASLAVPRGERRALALFGFASAGVGCAYLSSVAFVPVSVAAVVFYTFPILIILAEPLLTPARFSPDRLAVAVLAFAGVAMVLGPDLHGLDPRGLMLALAASVLAATQFFAANASPTTPLLPRLFWSHLMIMPIAAGILVLTGGFLPPGALALAPGAVAVTMGGYLIGFLLQVLALMRVAPGNAGLAFCAEPVFAVAVAALMLGERLGALQYAGGALVVAAIMANVILEQNRRLLAPA</sequence>
<feature type="transmembrane region" description="Helical" evidence="1">
    <location>
        <begin position="100"/>
        <end position="119"/>
    </location>
</feature>
<dbReference type="RefSeq" id="WP_069693095.1">
    <property type="nucleotide sequence ID" value="NZ_CP017147.1"/>
</dbReference>
<dbReference type="InterPro" id="IPR000620">
    <property type="entry name" value="EamA_dom"/>
</dbReference>
<dbReference type="EMBL" id="CP017147">
    <property type="protein sequence ID" value="AOO83901.1"/>
    <property type="molecule type" value="Genomic_DNA"/>
</dbReference>
<organism evidence="3 4">
    <name type="scientific">Bosea vaviloviae</name>
    <dbReference type="NCBI Taxonomy" id="1526658"/>
    <lineage>
        <taxon>Bacteria</taxon>
        <taxon>Pseudomonadati</taxon>
        <taxon>Pseudomonadota</taxon>
        <taxon>Alphaproteobacteria</taxon>
        <taxon>Hyphomicrobiales</taxon>
        <taxon>Boseaceae</taxon>
        <taxon>Bosea</taxon>
    </lineage>
</organism>
<proteinExistence type="predicted"/>
<evidence type="ECO:0000259" key="2">
    <source>
        <dbReference type="Pfam" id="PF00892"/>
    </source>
</evidence>
<feature type="transmembrane region" description="Helical" evidence="1">
    <location>
        <begin position="156"/>
        <end position="174"/>
    </location>
</feature>
<feature type="transmembrane region" description="Helical" evidence="1">
    <location>
        <begin position="246"/>
        <end position="265"/>
    </location>
</feature>
<dbReference type="AlphaFoldDB" id="A0A1D7U948"/>
<evidence type="ECO:0000313" key="3">
    <source>
        <dbReference type="EMBL" id="AOO83901.1"/>
    </source>
</evidence>
<feature type="transmembrane region" description="Helical" evidence="1">
    <location>
        <begin position="271"/>
        <end position="290"/>
    </location>
</feature>
<accession>A0A1D7U948</accession>
<dbReference type="GO" id="GO:0016020">
    <property type="term" value="C:membrane"/>
    <property type="evidence" value="ECO:0007669"/>
    <property type="project" value="InterPro"/>
</dbReference>
<dbReference type="Pfam" id="PF00892">
    <property type="entry name" value="EamA"/>
    <property type="match status" value="2"/>
</dbReference>
<feature type="transmembrane region" description="Helical" evidence="1">
    <location>
        <begin position="214"/>
        <end position="239"/>
    </location>
</feature>